<dbReference type="AlphaFoldDB" id="J1I7T2"/>
<dbReference type="Proteomes" id="UP000005113">
    <property type="component" value="Unassembled WGS sequence"/>
</dbReference>
<sequence length="136" mass="15670">MIAILSCLAISCDSTRTTPVLNCSVKDIQDNIIGHTFITSIPQYKDKKFYFINSDKCLYSDKDTLIYLVSESEMQRLYKIYFIDENNESELRSDFGIGPDKTPSVYLKFGYTTGCTPIRITFDTPEDILYFDKLTH</sequence>
<dbReference type="HOGENOM" id="CLU_1873986_0_0_10"/>
<evidence type="ECO:0000313" key="1">
    <source>
        <dbReference type="EMBL" id="EJF54493.1"/>
    </source>
</evidence>
<accession>J1I7T2</accession>
<name>J1I7T2_9BACT</name>
<organism evidence="1 2">
    <name type="scientific">Saprospira grandis DSM 2844</name>
    <dbReference type="NCBI Taxonomy" id="694433"/>
    <lineage>
        <taxon>Bacteria</taxon>
        <taxon>Pseudomonadati</taxon>
        <taxon>Bacteroidota</taxon>
        <taxon>Saprospiria</taxon>
        <taxon>Saprospirales</taxon>
        <taxon>Saprospiraceae</taxon>
        <taxon>Saprospira</taxon>
    </lineage>
</organism>
<dbReference type="EMBL" id="JH719942">
    <property type="protein sequence ID" value="EJF54493.1"/>
    <property type="molecule type" value="Genomic_DNA"/>
</dbReference>
<gene>
    <name evidence="1" type="ORF">SapgrDRAFT_2839</name>
</gene>
<proteinExistence type="predicted"/>
<reference evidence="2" key="1">
    <citation type="journal article" date="2012" name="Stand. Genomic Sci.">
        <title>Permanent draft genome sequence of the gliding predator Saprospira grandis strain Sa g1 (= HR1).</title>
        <authorList>
            <person name="Mavromatis K."/>
            <person name="Chertkov O."/>
            <person name="Lapidus A."/>
            <person name="Nolan M."/>
            <person name="Lucas S."/>
            <person name="Tice H."/>
            <person name="Del Rio T.G."/>
            <person name="Cheng J.F."/>
            <person name="Han C."/>
            <person name="Tapia R."/>
            <person name="Bruce D."/>
            <person name="Goodwin L.A."/>
            <person name="Pitluck S."/>
            <person name="Huntemann M."/>
            <person name="Liolios K."/>
            <person name="Pagani I."/>
            <person name="Ivanova N."/>
            <person name="Mikhailova N."/>
            <person name="Pati A."/>
            <person name="Chen A."/>
            <person name="Palaniappan K."/>
            <person name="Land M."/>
            <person name="Brambilla E.M."/>
            <person name="Rohde M."/>
            <person name="Spring S."/>
            <person name="Goker M."/>
            <person name="Detter J.C."/>
            <person name="Bristow J."/>
            <person name="Eisen J.A."/>
            <person name="Markowitz V."/>
            <person name="Hugenholtz P."/>
            <person name="Kyrpides N.C."/>
            <person name="Klenk H.P."/>
            <person name="Woyke T."/>
        </authorList>
    </citation>
    <scope>NUCLEOTIDE SEQUENCE [LARGE SCALE GENOMIC DNA]</scope>
    <source>
        <strain evidence="2">DSM 2844</strain>
    </source>
</reference>
<evidence type="ECO:0000313" key="2">
    <source>
        <dbReference type="Proteomes" id="UP000005113"/>
    </source>
</evidence>
<protein>
    <submittedName>
        <fullName evidence="1">Uncharacterized protein</fullName>
    </submittedName>
</protein>